<keyword evidence="1 4" id="KW-0489">Methyltransferase</keyword>
<proteinExistence type="predicted"/>
<sequence>MDTKLLRIYQLLDGYCYNSDSLFLFDFAKKFLKKSMEVLDIGCGSGILGLLCARDFNTQTTLIEKDIHNAYLAQKNSLLNHIESRVICADIFETKFENKFHLIISNPPFYREGILDSKNTKIAMARNEKFMPFNLLCKKIKSILHPNGHFVFCYDAKESHRIFHTLKEVGLHARFCRFVYPRIDKDATLILIEAKINSKSSLKILPPLITHHSSHQKDNTKEVQEIYKQCNTYSIKINSKDIKDTNASLLTLPNSL</sequence>
<keyword evidence="4" id="KW-0808">Transferase</keyword>
<dbReference type="InterPro" id="IPR050210">
    <property type="entry name" value="tRNA_Adenine-N(6)_MTase"/>
</dbReference>
<evidence type="ECO:0000313" key="4">
    <source>
        <dbReference type="EMBL" id="RDU71914.1"/>
    </source>
</evidence>
<evidence type="ECO:0000256" key="2">
    <source>
        <dbReference type="ARBA" id="ARBA00022691"/>
    </source>
</evidence>
<dbReference type="GO" id="GO:0008757">
    <property type="term" value="F:S-adenosylmethionine-dependent methyltransferase activity"/>
    <property type="evidence" value="ECO:0007669"/>
    <property type="project" value="UniProtKB-ARBA"/>
</dbReference>
<dbReference type="AlphaFoldDB" id="A0A3D8J4U1"/>
<protein>
    <submittedName>
        <fullName evidence="4">Methyltransferase</fullName>
    </submittedName>
</protein>
<dbReference type="Gene3D" id="3.40.50.150">
    <property type="entry name" value="Vaccinia Virus protein VP39"/>
    <property type="match status" value="1"/>
</dbReference>
<dbReference type="Proteomes" id="UP000256695">
    <property type="component" value="Unassembled WGS sequence"/>
</dbReference>
<organism evidence="4 5">
    <name type="scientific">Helicobacter anseris</name>
    <dbReference type="NCBI Taxonomy" id="375926"/>
    <lineage>
        <taxon>Bacteria</taxon>
        <taxon>Pseudomonadati</taxon>
        <taxon>Campylobacterota</taxon>
        <taxon>Epsilonproteobacteria</taxon>
        <taxon>Campylobacterales</taxon>
        <taxon>Helicobacteraceae</taxon>
        <taxon>Helicobacter</taxon>
    </lineage>
</organism>
<evidence type="ECO:0000259" key="3">
    <source>
        <dbReference type="Pfam" id="PF05175"/>
    </source>
</evidence>
<feature type="domain" description="Methyltransferase small" evidence="3">
    <location>
        <begin position="29"/>
        <end position="113"/>
    </location>
</feature>
<dbReference type="RefSeq" id="WP_115579608.1">
    <property type="nucleotide sequence ID" value="NZ_NXLX01000024.1"/>
</dbReference>
<dbReference type="EMBL" id="NXLX01000024">
    <property type="protein sequence ID" value="RDU71914.1"/>
    <property type="molecule type" value="Genomic_DNA"/>
</dbReference>
<dbReference type="InterPro" id="IPR029063">
    <property type="entry name" value="SAM-dependent_MTases_sf"/>
</dbReference>
<dbReference type="PANTHER" id="PTHR47739">
    <property type="entry name" value="TRNA1(VAL) (ADENINE(37)-N6)-METHYLTRANSFERASE"/>
    <property type="match status" value="1"/>
</dbReference>
<dbReference type="GO" id="GO:0032259">
    <property type="term" value="P:methylation"/>
    <property type="evidence" value="ECO:0007669"/>
    <property type="project" value="UniProtKB-KW"/>
</dbReference>
<dbReference type="InterPro" id="IPR002052">
    <property type="entry name" value="DNA_methylase_N6_adenine_CS"/>
</dbReference>
<dbReference type="PANTHER" id="PTHR47739:SF1">
    <property type="entry name" value="TRNA1(VAL) (ADENINE(37)-N6)-METHYLTRANSFERASE"/>
    <property type="match status" value="1"/>
</dbReference>
<dbReference type="PROSITE" id="PS00092">
    <property type="entry name" value="N6_MTASE"/>
    <property type="match status" value="1"/>
</dbReference>
<comment type="caution">
    <text evidence="4">The sequence shown here is derived from an EMBL/GenBank/DDBJ whole genome shotgun (WGS) entry which is preliminary data.</text>
</comment>
<name>A0A3D8J4U1_9HELI</name>
<dbReference type="CDD" id="cd02440">
    <property type="entry name" value="AdoMet_MTases"/>
    <property type="match status" value="1"/>
</dbReference>
<reference evidence="4 5" key="1">
    <citation type="submission" date="2018-04" db="EMBL/GenBank/DDBJ databases">
        <title>Novel Campyloabacter and Helicobacter Species and Strains.</title>
        <authorList>
            <person name="Mannion A.J."/>
            <person name="Shen Z."/>
            <person name="Fox J.G."/>
        </authorList>
    </citation>
    <scope>NUCLEOTIDE SEQUENCE [LARGE SCALE GENOMIC DNA]</scope>
    <source>
        <strain evidence="4 5">MIT 04-9362</strain>
    </source>
</reference>
<keyword evidence="2" id="KW-0949">S-adenosyl-L-methionine</keyword>
<dbReference type="GO" id="GO:0003676">
    <property type="term" value="F:nucleic acid binding"/>
    <property type="evidence" value="ECO:0007669"/>
    <property type="project" value="InterPro"/>
</dbReference>
<dbReference type="SUPFAM" id="SSF53335">
    <property type="entry name" value="S-adenosyl-L-methionine-dependent methyltransferases"/>
    <property type="match status" value="1"/>
</dbReference>
<keyword evidence="5" id="KW-1185">Reference proteome</keyword>
<accession>A0A3D8J4U1</accession>
<evidence type="ECO:0000313" key="5">
    <source>
        <dbReference type="Proteomes" id="UP000256695"/>
    </source>
</evidence>
<evidence type="ECO:0000256" key="1">
    <source>
        <dbReference type="ARBA" id="ARBA00022603"/>
    </source>
</evidence>
<dbReference type="OrthoDB" id="5354196at2"/>
<dbReference type="InterPro" id="IPR007848">
    <property type="entry name" value="Small_mtfrase_dom"/>
</dbReference>
<gene>
    <name evidence="4" type="ORF">CQA57_07430</name>
</gene>
<dbReference type="Pfam" id="PF05175">
    <property type="entry name" value="MTS"/>
    <property type="match status" value="1"/>
</dbReference>
<dbReference type="GO" id="GO:0008170">
    <property type="term" value="F:N-methyltransferase activity"/>
    <property type="evidence" value="ECO:0007669"/>
    <property type="project" value="UniProtKB-ARBA"/>
</dbReference>